<reference evidence="3" key="2">
    <citation type="journal article" date="2013" name="Nat. Commun.">
        <title>Genome of the Chinese tree shrew.</title>
        <authorList>
            <person name="Fan Y."/>
            <person name="Huang Z.Y."/>
            <person name="Cao C.C."/>
            <person name="Chen C.S."/>
            <person name="Chen Y.X."/>
            <person name="Fan D.D."/>
            <person name="He J."/>
            <person name="Hou H.L."/>
            <person name="Hu L."/>
            <person name="Hu X.T."/>
            <person name="Jiang X.T."/>
            <person name="Lai R."/>
            <person name="Lang Y.S."/>
            <person name="Liang B."/>
            <person name="Liao S.G."/>
            <person name="Mu D."/>
            <person name="Ma Y.Y."/>
            <person name="Niu Y.Y."/>
            <person name="Sun X.Q."/>
            <person name="Xia J.Q."/>
            <person name="Xiao J."/>
            <person name="Xiong Z.Q."/>
            <person name="Xu L."/>
            <person name="Yang L."/>
            <person name="Zhang Y."/>
            <person name="Zhao W."/>
            <person name="Zhao X.D."/>
            <person name="Zheng Y.T."/>
            <person name="Zhou J.M."/>
            <person name="Zhu Y.B."/>
            <person name="Zhang G.J."/>
            <person name="Wang J."/>
            <person name="Yao Y.G."/>
        </authorList>
    </citation>
    <scope>NUCLEOTIDE SEQUENCE [LARGE SCALE GENOMIC DNA]</scope>
</reference>
<feature type="compositionally biased region" description="Basic and acidic residues" evidence="1">
    <location>
        <begin position="110"/>
        <end position="122"/>
    </location>
</feature>
<dbReference type="Proteomes" id="UP000011518">
    <property type="component" value="Unassembled WGS sequence"/>
</dbReference>
<evidence type="ECO:0000313" key="2">
    <source>
        <dbReference type="EMBL" id="ELW48079.1"/>
    </source>
</evidence>
<organism evidence="2 3">
    <name type="scientific">Tupaia chinensis</name>
    <name type="common">Chinese tree shrew</name>
    <name type="synonym">Tupaia belangeri chinensis</name>
    <dbReference type="NCBI Taxonomy" id="246437"/>
    <lineage>
        <taxon>Eukaryota</taxon>
        <taxon>Metazoa</taxon>
        <taxon>Chordata</taxon>
        <taxon>Craniata</taxon>
        <taxon>Vertebrata</taxon>
        <taxon>Euteleostomi</taxon>
        <taxon>Mammalia</taxon>
        <taxon>Eutheria</taxon>
        <taxon>Euarchontoglires</taxon>
        <taxon>Scandentia</taxon>
        <taxon>Tupaiidae</taxon>
        <taxon>Tupaia</taxon>
    </lineage>
</organism>
<keyword evidence="3" id="KW-1185">Reference proteome</keyword>
<dbReference type="InParanoid" id="L9JCQ5"/>
<gene>
    <name evidence="2" type="ORF">TREES_T100011034</name>
</gene>
<accession>L9JCQ5</accession>
<evidence type="ECO:0000256" key="1">
    <source>
        <dbReference type="SAM" id="MobiDB-lite"/>
    </source>
</evidence>
<evidence type="ECO:0000313" key="3">
    <source>
        <dbReference type="Proteomes" id="UP000011518"/>
    </source>
</evidence>
<dbReference type="EMBL" id="KB321075">
    <property type="protein sequence ID" value="ELW48079.1"/>
    <property type="molecule type" value="Genomic_DNA"/>
</dbReference>
<feature type="region of interest" description="Disordered" evidence="1">
    <location>
        <begin position="79"/>
        <end position="132"/>
    </location>
</feature>
<feature type="compositionally biased region" description="Basic residues" evidence="1">
    <location>
        <begin position="123"/>
        <end position="132"/>
    </location>
</feature>
<proteinExistence type="predicted"/>
<sequence length="132" mass="14862">MGPKRGDTGRDVSLGGPERAAFLMLCPQDTRECRSRLKTSGALAEWSTMEEEHGREIRVGRHLGLVEDGALWRRLRKDQGGRRIPRKGSWDAEAGECQEPWSNAEASWTDWKDSSTEVTGDHLRRKGDRKGS</sequence>
<dbReference type="AlphaFoldDB" id="L9JCQ5"/>
<protein>
    <submittedName>
        <fullName evidence="2">Uncharacterized protein</fullName>
    </submittedName>
</protein>
<reference evidence="3" key="1">
    <citation type="submission" date="2012-07" db="EMBL/GenBank/DDBJ databases">
        <title>Genome of the Chinese tree shrew, a rising model animal genetically related to primates.</title>
        <authorList>
            <person name="Zhang G."/>
            <person name="Fan Y."/>
            <person name="Yao Y."/>
            <person name="Huang Z."/>
        </authorList>
    </citation>
    <scope>NUCLEOTIDE SEQUENCE [LARGE SCALE GENOMIC DNA]</scope>
</reference>
<name>L9JCQ5_TUPCH</name>